<keyword evidence="2" id="KW-1185">Reference proteome</keyword>
<dbReference type="Proteomes" id="UP000063965">
    <property type="component" value="Chromosome"/>
</dbReference>
<evidence type="ECO:0000313" key="2">
    <source>
        <dbReference type="Proteomes" id="UP000063965"/>
    </source>
</evidence>
<name>A0ABN4HSA2_9COXI</name>
<dbReference type="NCBIfam" id="TIGR02049">
    <property type="entry name" value="gshA_ferroox"/>
    <property type="match status" value="1"/>
</dbReference>
<proteinExistence type="predicted"/>
<dbReference type="GO" id="GO:0016874">
    <property type="term" value="F:ligase activity"/>
    <property type="evidence" value="ECO:0007669"/>
    <property type="project" value="UniProtKB-KW"/>
</dbReference>
<gene>
    <name evidence="1" type="primary">gshA</name>
    <name evidence="1" type="ORF">CleRT_00920</name>
</gene>
<dbReference type="Gene3D" id="3.40.50.11280">
    <property type="entry name" value="Glutamate-cysteine ligase, N-terminal domain"/>
    <property type="match status" value="1"/>
</dbReference>
<organism evidence="1 2">
    <name type="scientific">Candidatus Coxiella mudrowiae</name>
    <dbReference type="NCBI Taxonomy" id="2054173"/>
    <lineage>
        <taxon>Bacteria</taxon>
        <taxon>Pseudomonadati</taxon>
        <taxon>Pseudomonadota</taxon>
        <taxon>Gammaproteobacteria</taxon>
        <taxon>Legionellales</taxon>
        <taxon>Coxiellaceae</taxon>
        <taxon>Coxiella</taxon>
    </lineage>
</organism>
<keyword evidence="1" id="KW-0436">Ligase</keyword>
<dbReference type="EMBL" id="CP011126">
    <property type="protein sequence ID" value="AKQ33178.1"/>
    <property type="molecule type" value="Genomic_DNA"/>
</dbReference>
<dbReference type="Pfam" id="PF08886">
    <property type="entry name" value="GshA"/>
    <property type="match status" value="1"/>
</dbReference>
<accession>A0ABN4HSA2</accession>
<evidence type="ECO:0000313" key="1">
    <source>
        <dbReference type="EMBL" id="AKQ33178.1"/>
    </source>
</evidence>
<dbReference type="InterPro" id="IPR011718">
    <property type="entry name" value="GshA"/>
</dbReference>
<protein>
    <submittedName>
        <fullName evidence="1">Glutamate--cysteine ligase</fullName>
    </submittedName>
</protein>
<dbReference type="RefSeq" id="WP_048874787.1">
    <property type="nucleotide sequence ID" value="NZ_CP011126.1"/>
</dbReference>
<dbReference type="InterPro" id="IPR042520">
    <property type="entry name" value="GshA_N"/>
</dbReference>
<sequence>MLPNPTALEFTSVFTGPLRQLEKRFLEHQINIETWFREQWLKTPPPFYTSVDLRNSGFKLAPVDTNLFPAGFNNLNPDYMPLYIQAVQATIAEICPDVTRLLIIPESHSRNIYYFESLAMLQKILKNSGFEVRIGSLDSSLPEFQIHELPSGRKLRIEPLECKGDQVGVRDFFPCCVILNNDLSGYISDIFQNLNQRIMPAPQLGWATRLKSGHFTAYGAVSEEFASLINLDPWLISTLFDQCPEVDFLKKEGEECLVNRAEGILRAVKKKYAQYNITEEPFLAIKADAGTYGMGVMMIQEPEALRHLNRKQRTRMSTSKGGVPVTKAIIQEGVYSFETAGEENTVAEPVVYLFGRHVIGGFYRIHKGRGPNENLNTPGMNFIPMAFDTPCSAPCETNKSVNRFYVYGAIARLAALAAARELVLFNI</sequence>
<reference evidence="1 2" key="1">
    <citation type="journal article" date="2015" name="Genome Biol. Evol.">
        <title>Distinctive Genome Reduction Rates Revealed by Genomic Analyses of Two Coxiella-Like Endosymbionts in Ticks.</title>
        <authorList>
            <person name="Gottlieb Y."/>
            <person name="Lalzar I."/>
            <person name="Klasson L."/>
        </authorList>
    </citation>
    <scope>NUCLEOTIDE SEQUENCE [LARGE SCALE GENOMIC DNA]</scope>
    <source>
        <strain evidence="1 2">CRt</strain>
    </source>
</reference>